<name>A0A0R3Q9F4_9BILA</name>
<evidence type="ECO:0000313" key="1">
    <source>
        <dbReference type="EMBL" id="VDO12218.1"/>
    </source>
</evidence>
<organism evidence="3">
    <name type="scientific">Brugia timori</name>
    <dbReference type="NCBI Taxonomy" id="42155"/>
    <lineage>
        <taxon>Eukaryota</taxon>
        <taxon>Metazoa</taxon>
        <taxon>Ecdysozoa</taxon>
        <taxon>Nematoda</taxon>
        <taxon>Chromadorea</taxon>
        <taxon>Rhabditida</taxon>
        <taxon>Spirurina</taxon>
        <taxon>Spiruromorpha</taxon>
        <taxon>Filarioidea</taxon>
        <taxon>Onchocercidae</taxon>
        <taxon>Brugia</taxon>
    </lineage>
</organism>
<reference evidence="3" key="1">
    <citation type="submission" date="2017-02" db="UniProtKB">
        <authorList>
            <consortium name="WormBaseParasite"/>
        </authorList>
    </citation>
    <scope>IDENTIFICATION</scope>
</reference>
<dbReference type="WBParaSite" id="BTMF_0000296201-mRNA-1">
    <property type="protein sequence ID" value="BTMF_0000296201-mRNA-1"/>
    <property type="gene ID" value="BTMF_0000296201"/>
</dbReference>
<proteinExistence type="predicted"/>
<accession>A0A0R3Q9F4</accession>
<gene>
    <name evidence="1" type="ORF">BTMF_LOCUS2286</name>
</gene>
<keyword evidence="2" id="KW-1185">Reference proteome</keyword>
<reference evidence="1 2" key="2">
    <citation type="submission" date="2018-11" db="EMBL/GenBank/DDBJ databases">
        <authorList>
            <consortium name="Pathogen Informatics"/>
        </authorList>
    </citation>
    <scope>NUCLEOTIDE SEQUENCE [LARGE SCALE GENOMIC DNA]</scope>
</reference>
<dbReference type="AlphaFoldDB" id="A0A0R3Q9F4"/>
<sequence length="40" mass="4902">KDILFRFKKHFPENTVNFKFKRSTSFYNSKTARHKSSLKH</sequence>
<dbReference type="Proteomes" id="UP000280834">
    <property type="component" value="Unassembled WGS sequence"/>
</dbReference>
<dbReference type="EMBL" id="UZAG01001842">
    <property type="protein sequence ID" value="VDO12218.1"/>
    <property type="molecule type" value="Genomic_DNA"/>
</dbReference>
<evidence type="ECO:0000313" key="3">
    <source>
        <dbReference type="WBParaSite" id="BTMF_0000296201-mRNA-1"/>
    </source>
</evidence>
<evidence type="ECO:0000313" key="2">
    <source>
        <dbReference type="Proteomes" id="UP000280834"/>
    </source>
</evidence>
<protein>
    <submittedName>
        <fullName evidence="3">tRNA (Guanosine(46)-N7)-methyltransferase TrmB</fullName>
    </submittedName>
</protein>